<dbReference type="Gene3D" id="3.30.559.10">
    <property type="entry name" value="Chloramphenicol acetyltransferase-like domain"/>
    <property type="match status" value="1"/>
</dbReference>
<evidence type="ECO:0000313" key="2">
    <source>
        <dbReference type="Proteomes" id="UP000019478"/>
    </source>
</evidence>
<dbReference type="Proteomes" id="UP000019478">
    <property type="component" value="Unassembled WGS sequence"/>
</dbReference>
<dbReference type="RefSeq" id="XP_007729505.1">
    <property type="nucleotide sequence ID" value="XM_007731315.1"/>
</dbReference>
<sequence>MVMDAFERLRPVGRLERYSTARHDLRFYLNAAVTASYTLPDRCSPPLPLKHYIYEACRTVVGLHPILSAIPVDEHTPHPQFVRLPEINLDRCVSFHERRPVVLEPDPSVDATAASTSLGWDARGDTGTGTGTDTDTDTDLDELLTTQHNMAFAPPHPFWRLCVLTDAARPHCFTAAFVFHHAIGDGTSGMAFHRAFHQALSQAVSVSPVSDQTGTGTGTGTGPATATAIIPSPSTALLPSVEALHAMPISIIHLVTILFKEKVWSRRDPGLWTGSKISVPLDNRVRHIAFAPSTTRGFIDACRTHGTTVTAALQTLVAGVLFSHLPAHTFTALKCAGAISMRRWLPGIIDDNSMGVFVQDLSEDYSRADFQTGRLPWAEAKRSRDTITHVLSLEGRNAGPNLLRYVNDYQQELFLSKVGKERQSSFEVSNLGAFRRTTQSKTLESSRSQSGSGSGTDVEIGRMVFTQSANVAGSAFEVSVVSGEDGCLALGFSWQKGVVEAGLMDEVINGVQEEVIDVAVNGVEEEVIRVGGSTGPDPEP</sequence>
<dbReference type="Pfam" id="PF07247">
    <property type="entry name" value="AATase"/>
    <property type="match status" value="1"/>
</dbReference>
<comment type="caution">
    <text evidence="1">The sequence shown here is derived from an EMBL/GenBank/DDBJ whole genome shotgun (WGS) entry which is preliminary data.</text>
</comment>
<proteinExistence type="predicted"/>
<organism evidence="1 2">
    <name type="scientific">Capronia epimyces CBS 606.96</name>
    <dbReference type="NCBI Taxonomy" id="1182542"/>
    <lineage>
        <taxon>Eukaryota</taxon>
        <taxon>Fungi</taxon>
        <taxon>Dikarya</taxon>
        <taxon>Ascomycota</taxon>
        <taxon>Pezizomycotina</taxon>
        <taxon>Eurotiomycetes</taxon>
        <taxon>Chaetothyriomycetidae</taxon>
        <taxon>Chaetothyriales</taxon>
        <taxon>Herpotrichiellaceae</taxon>
        <taxon>Capronia</taxon>
    </lineage>
</organism>
<dbReference type="eggNOG" id="ENOG502RC91">
    <property type="taxonomic scope" value="Eukaryota"/>
</dbReference>
<reference evidence="1 2" key="1">
    <citation type="submission" date="2013-03" db="EMBL/GenBank/DDBJ databases">
        <title>The Genome Sequence of Capronia epimyces CBS 606.96.</title>
        <authorList>
            <consortium name="The Broad Institute Genomics Platform"/>
            <person name="Cuomo C."/>
            <person name="de Hoog S."/>
            <person name="Gorbushina A."/>
            <person name="Walker B."/>
            <person name="Young S.K."/>
            <person name="Zeng Q."/>
            <person name="Gargeya S."/>
            <person name="Fitzgerald M."/>
            <person name="Haas B."/>
            <person name="Abouelleil A."/>
            <person name="Allen A.W."/>
            <person name="Alvarado L."/>
            <person name="Arachchi H.M."/>
            <person name="Berlin A.M."/>
            <person name="Chapman S.B."/>
            <person name="Gainer-Dewar J."/>
            <person name="Goldberg J."/>
            <person name="Griggs A."/>
            <person name="Gujja S."/>
            <person name="Hansen M."/>
            <person name="Howarth C."/>
            <person name="Imamovic A."/>
            <person name="Ireland A."/>
            <person name="Larimer J."/>
            <person name="McCowan C."/>
            <person name="Murphy C."/>
            <person name="Pearson M."/>
            <person name="Poon T.W."/>
            <person name="Priest M."/>
            <person name="Roberts A."/>
            <person name="Saif S."/>
            <person name="Shea T."/>
            <person name="Sisk P."/>
            <person name="Sykes S."/>
            <person name="Wortman J."/>
            <person name="Nusbaum C."/>
            <person name="Birren B."/>
        </authorList>
    </citation>
    <scope>NUCLEOTIDE SEQUENCE [LARGE SCALE GENOMIC DNA]</scope>
    <source>
        <strain evidence="1 2">CBS 606.96</strain>
    </source>
</reference>
<dbReference type="PANTHER" id="PTHR28037">
    <property type="entry name" value="ALCOHOL O-ACETYLTRANSFERASE 1-RELATED"/>
    <property type="match status" value="1"/>
</dbReference>
<dbReference type="EMBL" id="AMGY01000001">
    <property type="protein sequence ID" value="EXJ92615.1"/>
    <property type="molecule type" value="Genomic_DNA"/>
</dbReference>
<dbReference type="GeneID" id="19165305"/>
<dbReference type="HOGENOM" id="CLU_024469_1_1_1"/>
<dbReference type="InterPro" id="IPR023213">
    <property type="entry name" value="CAT-like_dom_sf"/>
</dbReference>
<protein>
    <recommendedName>
        <fullName evidence="3">Alcohol acetyltransferase</fullName>
    </recommendedName>
</protein>
<name>W9YSH2_9EURO</name>
<dbReference type="OrthoDB" id="2150604at2759"/>
<dbReference type="AlphaFoldDB" id="W9YSH2"/>
<dbReference type="InterPro" id="IPR010828">
    <property type="entry name" value="Atf2/Sli1-like"/>
</dbReference>
<dbReference type="InterPro" id="IPR052058">
    <property type="entry name" value="Alcohol_O-acetyltransferase"/>
</dbReference>
<evidence type="ECO:0008006" key="3">
    <source>
        <dbReference type="Google" id="ProtNLM"/>
    </source>
</evidence>
<dbReference type="PANTHER" id="PTHR28037:SF1">
    <property type="entry name" value="ALCOHOL O-ACETYLTRANSFERASE 1-RELATED"/>
    <property type="match status" value="1"/>
</dbReference>
<evidence type="ECO:0000313" key="1">
    <source>
        <dbReference type="EMBL" id="EXJ92615.1"/>
    </source>
</evidence>
<gene>
    <name evidence="1" type="ORF">A1O3_01167</name>
</gene>
<dbReference type="STRING" id="1182542.W9YSH2"/>
<keyword evidence="2" id="KW-1185">Reference proteome</keyword>
<accession>W9YSH2</accession>
<dbReference type="SUPFAM" id="SSF52777">
    <property type="entry name" value="CoA-dependent acyltransferases"/>
    <property type="match status" value="1"/>
</dbReference>
<dbReference type="GO" id="GO:0008080">
    <property type="term" value="F:N-acetyltransferase activity"/>
    <property type="evidence" value="ECO:0007669"/>
    <property type="project" value="TreeGrafter"/>
</dbReference>